<proteinExistence type="predicted"/>
<evidence type="ECO:0000313" key="2">
    <source>
        <dbReference type="EMBL" id="MBX48897.1"/>
    </source>
</evidence>
<feature type="compositionally biased region" description="Polar residues" evidence="1">
    <location>
        <begin position="1"/>
        <end position="32"/>
    </location>
</feature>
<dbReference type="EMBL" id="GGEC01068413">
    <property type="protein sequence ID" value="MBX48897.1"/>
    <property type="molecule type" value="Transcribed_RNA"/>
</dbReference>
<protein>
    <submittedName>
        <fullName evidence="2">Uncharacterized protein</fullName>
    </submittedName>
</protein>
<dbReference type="AlphaFoldDB" id="A0A2P2P2E4"/>
<name>A0A2P2P2E4_RHIMU</name>
<evidence type="ECO:0000256" key="1">
    <source>
        <dbReference type="SAM" id="MobiDB-lite"/>
    </source>
</evidence>
<feature type="compositionally biased region" description="Polar residues" evidence="1">
    <location>
        <begin position="44"/>
        <end position="54"/>
    </location>
</feature>
<sequence length="54" mass="5880">MGAAFSTNHTRKTSTANEQGSSIASGRSNNGPLQCEREKENYLFTETNLSDQSI</sequence>
<feature type="region of interest" description="Disordered" evidence="1">
    <location>
        <begin position="1"/>
        <end position="54"/>
    </location>
</feature>
<accession>A0A2P2P2E4</accession>
<reference evidence="2" key="1">
    <citation type="submission" date="2018-02" db="EMBL/GenBank/DDBJ databases">
        <title>Rhizophora mucronata_Transcriptome.</title>
        <authorList>
            <person name="Meera S.P."/>
            <person name="Sreeshan A."/>
            <person name="Augustine A."/>
        </authorList>
    </citation>
    <scope>NUCLEOTIDE SEQUENCE</scope>
    <source>
        <tissue evidence="2">Leaf</tissue>
    </source>
</reference>
<organism evidence="2">
    <name type="scientific">Rhizophora mucronata</name>
    <name type="common">Asiatic mangrove</name>
    <dbReference type="NCBI Taxonomy" id="61149"/>
    <lineage>
        <taxon>Eukaryota</taxon>
        <taxon>Viridiplantae</taxon>
        <taxon>Streptophyta</taxon>
        <taxon>Embryophyta</taxon>
        <taxon>Tracheophyta</taxon>
        <taxon>Spermatophyta</taxon>
        <taxon>Magnoliopsida</taxon>
        <taxon>eudicotyledons</taxon>
        <taxon>Gunneridae</taxon>
        <taxon>Pentapetalae</taxon>
        <taxon>rosids</taxon>
        <taxon>fabids</taxon>
        <taxon>Malpighiales</taxon>
        <taxon>Rhizophoraceae</taxon>
        <taxon>Rhizophora</taxon>
    </lineage>
</organism>